<dbReference type="InterPro" id="IPR001466">
    <property type="entry name" value="Beta-lactam-related"/>
</dbReference>
<organism evidence="2 3">
    <name type="scientific">Paenibacillus glacialis</name>
    <dbReference type="NCBI Taxonomy" id="494026"/>
    <lineage>
        <taxon>Bacteria</taxon>
        <taxon>Bacillati</taxon>
        <taxon>Bacillota</taxon>
        <taxon>Bacilli</taxon>
        <taxon>Bacillales</taxon>
        <taxon>Paenibacillaceae</taxon>
        <taxon>Paenibacillus</taxon>
    </lineage>
</organism>
<evidence type="ECO:0000313" key="3">
    <source>
        <dbReference type="Proteomes" id="UP000076967"/>
    </source>
</evidence>
<keyword evidence="3" id="KW-1185">Reference proteome</keyword>
<dbReference type="OrthoDB" id="9773047at2"/>
<sequence length="306" mass="34808">MSRAHFEKILEGSLNYLDTLLVYQDGRRTVEFYKYPDTKNTGIDLRSLTKTIITTLLGIAIDKGVFRGVEDSVKLFFPDYSVSPELKIKHLLLHQSGVIDPMRSGITDVNSVQLLEFLFQQMNFRLGLPFNYSGGNTHIISALIARGSGQSTFEFAQHVLFEPLGMKVAEWPCDKEGFHLGFCPDLSPGLKIRANDLLNLGILYLNEGDWEGKRILSREWINLSTTSKISAEWARSNGYGYHWWITEEDEGRLYSAKGNGGQRIHVIPSRKMVVVCAAPYRNWRDKMNDPDKELFKALEHEWGGSN</sequence>
<dbReference type="SUPFAM" id="SSF56601">
    <property type="entry name" value="beta-lactamase/transpeptidase-like"/>
    <property type="match status" value="1"/>
</dbReference>
<feature type="domain" description="Beta-lactamase-related" evidence="1">
    <location>
        <begin position="20"/>
        <end position="276"/>
    </location>
</feature>
<dbReference type="EMBL" id="LVJH01000070">
    <property type="protein sequence ID" value="OAB33776.1"/>
    <property type="molecule type" value="Genomic_DNA"/>
</dbReference>
<dbReference type="InterPro" id="IPR050789">
    <property type="entry name" value="Diverse_Enzym_Activities"/>
</dbReference>
<dbReference type="AlphaFoldDB" id="A0A168D0T6"/>
<comment type="caution">
    <text evidence="2">The sequence shown here is derived from an EMBL/GenBank/DDBJ whole genome shotgun (WGS) entry which is preliminary data.</text>
</comment>
<evidence type="ECO:0000259" key="1">
    <source>
        <dbReference type="Pfam" id="PF00144"/>
    </source>
</evidence>
<protein>
    <recommendedName>
        <fullName evidence="1">Beta-lactamase-related domain-containing protein</fullName>
    </recommendedName>
</protein>
<accession>A0A168D0T6</accession>
<dbReference type="Gene3D" id="3.40.710.10">
    <property type="entry name" value="DD-peptidase/beta-lactamase superfamily"/>
    <property type="match status" value="1"/>
</dbReference>
<dbReference type="Pfam" id="PF00144">
    <property type="entry name" value="Beta-lactamase"/>
    <property type="match status" value="1"/>
</dbReference>
<dbReference type="Proteomes" id="UP000076967">
    <property type="component" value="Unassembled WGS sequence"/>
</dbReference>
<gene>
    <name evidence="2" type="ORF">PGLA_22850</name>
</gene>
<name>A0A168D0T6_9BACL</name>
<evidence type="ECO:0000313" key="2">
    <source>
        <dbReference type="EMBL" id="OAB33776.1"/>
    </source>
</evidence>
<proteinExistence type="predicted"/>
<dbReference type="PANTHER" id="PTHR43283:SF7">
    <property type="entry name" value="BETA-LACTAMASE-RELATED DOMAIN-CONTAINING PROTEIN"/>
    <property type="match status" value="1"/>
</dbReference>
<reference evidence="2 3" key="1">
    <citation type="submission" date="2016-03" db="EMBL/GenBank/DDBJ databases">
        <title>Draft genome sequence of Paenibacillus glacialis DSM 22343.</title>
        <authorList>
            <person name="Shin S.-K."/>
            <person name="Yi H."/>
        </authorList>
    </citation>
    <scope>NUCLEOTIDE SEQUENCE [LARGE SCALE GENOMIC DNA]</scope>
    <source>
        <strain evidence="2 3">DSM 22343</strain>
    </source>
</reference>
<dbReference type="RefSeq" id="WP_068537457.1">
    <property type="nucleotide sequence ID" value="NZ_LVJH01000070.1"/>
</dbReference>
<dbReference type="STRING" id="494026.PGLA_22850"/>
<dbReference type="InterPro" id="IPR012338">
    <property type="entry name" value="Beta-lactam/transpept-like"/>
</dbReference>
<dbReference type="PANTHER" id="PTHR43283">
    <property type="entry name" value="BETA-LACTAMASE-RELATED"/>
    <property type="match status" value="1"/>
</dbReference>